<dbReference type="EMBL" id="JAPFQI010000001">
    <property type="protein sequence ID" value="MCW8084939.1"/>
    <property type="molecule type" value="Genomic_DNA"/>
</dbReference>
<dbReference type="InterPro" id="IPR009609">
    <property type="entry name" value="Phosphonate_metab_PhnG"/>
</dbReference>
<name>A0ABT3NTQ6_9PROT</name>
<proteinExistence type="predicted"/>
<evidence type="ECO:0000313" key="2">
    <source>
        <dbReference type="Proteomes" id="UP001526430"/>
    </source>
</evidence>
<reference evidence="1 2" key="1">
    <citation type="submission" date="2022-10" db="EMBL/GenBank/DDBJ databases">
        <title>Roseococcus glaciei nov., sp. nov., isolated from glacier.</title>
        <authorList>
            <person name="Liu Q."/>
            <person name="Xin Y.-H."/>
        </authorList>
    </citation>
    <scope>NUCLEOTIDE SEQUENCE [LARGE SCALE GENOMIC DNA]</scope>
    <source>
        <strain evidence="1 2">MDT2-1-1</strain>
    </source>
</reference>
<keyword evidence="1" id="KW-0456">Lyase</keyword>
<dbReference type="NCBIfam" id="TIGR03293">
    <property type="entry name" value="PhnG_redo"/>
    <property type="match status" value="1"/>
</dbReference>
<accession>A0ABT3NTQ6</accession>
<protein>
    <submittedName>
        <fullName evidence="1">Phosphonate C-P lyase system protein PhnG</fullName>
    </submittedName>
</protein>
<sequence>MATRPEWISVLARASAEEIGSLAGPLPPYRRLRGPETGLTMLRGRAGGAGAVFNLGEATATRCTVALPDGTLGHGWRLGRDRHAAEVAAVMDALLQGAEGEAWHARVVAPLAEAQRAAREQKSRRAAATAVRFSTLGTMR</sequence>
<dbReference type="Proteomes" id="UP001526430">
    <property type="component" value="Unassembled WGS sequence"/>
</dbReference>
<gene>
    <name evidence="1" type="primary">phnG</name>
    <name evidence="1" type="ORF">OF850_04815</name>
</gene>
<dbReference type="Pfam" id="PF06754">
    <property type="entry name" value="PhnG"/>
    <property type="match status" value="1"/>
</dbReference>
<dbReference type="RefSeq" id="WP_301588734.1">
    <property type="nucleotide sequence ID" value="NZ_JAPFQI010000001.1"/>
</dbReference>
<keyword evidence="2" id="KW-1185">Reference proteome</keyword>
<organism evidence="1 2">
    <name type="scientific">Sabulicella glaciei</name>
    <dbReference type="NCBI Taxonomy" id="2984948"/>
    <lineage>
        <taxon>Bacteria</taxon>
        <taxon>Pseudomonadati</taxon>
        <taxon>Pseudomonadota</taxon>
        <taxon>Alphaproteobacteria</taxon>
        <taxon>Acetobacterales</taxon>
        <taxon>Acetobacteraceae</taxon>
        <taxon>Sabulicella</taxon>
    </lineage>
</organism>
<dbReference type="GO" id="GO:0016829">
    <property type="term" value="F:lyase activity"/>
    <property type="evidence" value="ECO:0007669"/>
    <property type="project" value="UniProtKB-KW"/>
</dbReference>
<evidence type="ECO:0000313" key="1">
    <source>
        <dbReference type="EMBL" id="MCW8084939.1"/>
    </source>
</evidence>
<comment type="caution">
    <text evidence="1">The sequence shown here is derived from an EMBL/GenBank/DDBJ whole genome shotgun (WGS) entry which is preliminary data.</text>
</comment>